<dbReference type="Gene3D" id="3.90.25.10">
    <property type="entry name" value="UDP-galactose 4-epimerase, domain 1"/>
    <property type="match status" value="1"/>
</dbReference>
<evidence type="ECO:0000256" key="1">
    <source>
        <dbReference type="ARBA" id="ARBA00006328"/>
    </source>
</evidence>
<proteinExistence type="inferred from homology"/>
<dbReference type="PANTHER" id="PTHR42748:SF7">
    <property type="entry name" value="NMRA LIKE REDOX SENSOR 1-RELATED"/>
    <property type="match status" value="1"/>
</dbReference>
<dbReference type="Proteomes" id="UP001139451">
    <property type="component" value="Unassembled WGS sequence"/>
</dbReference>
<dbReference type="InterPro" id="IPR008030">
    <property type="entry name" value="NmrA-like"/>
</dbReference>
<sequence length="286" mass="29707">MTRNVTVFGATGTTGSEATKALLASGWTVKGATRDDASQGAQALRDAGAQTVVIDMNDRASVRAAADGADAIYFVGKSLMDAFDTGQAIQGMIAAEVAAELGTKLFIYQSALAGNGHGVLSVGSKRAIEERIAELGIPAVIARPASFMDNAKTFFPLSEQDGVLVLAMPLPVDVPQELVSAFDIGRAAAAIADRGTELAGSDVNLIAETLTLSQMADTLTDVLGRTVVPFSIPLEGLAANWPQGVPLYTWLSKPETASNQSGLAALVPQPLSFRDWAIKDLAPAYA</sequence>
<evidence type="ECO:0000256" key="2">
    <source>
        <dbReference type="ARBA" id="ARBA00022857"/>
    </source>
</evidence>
<keyword evidence="2" id="KW-0521">NADP</keyword>
<gene>
    <name evidence="4" type="ORF">M9978_07525</name>
</gene>
<reference evidence="4" key="1">
    <citation type="submission" date="2022-05" db="EMBL/GenBank/DDBJ databases">
        <title>Sphingomonas sp. strain MG17 Genome sequencing and assembly.</title>
        <authorList>
            <person name="Kim I."/>
        </authorList>
    </citation>
    <scope>NUCLEOTIDE SEQUENCE</scope>
    <source>
        <strain evidence="4">MG17</strain>
    </source>
</reference>
<dbReference type="EMBL" id="JAMLDX010000004">
    <property type="protein sequence ID" value="MCP3730277.1"/>
    <property type="molecule type" value="Genomic_DNA"/>
</dbReference>
<comment type="caution">
    <text evidence="4">The sequence shown here is derived from an EMBL/GenBank/DDBJ whole genome shotgun (WGS) entry which is preliminary data.</text>
</comment>
<dbReference type="InterPro" id="IPR036291">
    <property type="entry name" value="NAD(P)-bd_dom_sf"/>
</dbReference>
<keyword evidence="5" id="KW-1185">Reference proteome</keyword>
<evidence type="ECO:0000313" key="4">
    <source>
        <dbReference type="EMBL" id="MCP3730277.1"/>
    </source>
</evidence>
<organism evidence="4 5">
    <name type="scientific">Sphingomonas tagetis</name>
    <dbReference type="NCBI Taxonomy" id="2949092"/>
    <lineage>
        <taxon>Bacteria</taxon>
        <taxon>Pseudomonadati</taxon>
        <taxon>Pseudomonadota</taxon>
        <taxon>Alphaproteobacteria</taxon>
        <taxon>Sphingomonadales</taxon>
        <taxon>Sphingomonadaceae</taxon>
        <taxon>Sphingomonas</taxon>
    </lineage>
</organism>
<dbReference type="InterPro" id="IPR051164">
    <property type="entry name" value="NmrA-like_oxidored"/>
</dbReference>
<dbReference type="Pfam" id="PF05368">
    <property type="entry name" value="NmrA"/>
    <property type="match status" value="1"/>
</dbReference>
<dbReference type="AlphaFoldDB" id="A0A9X2HI06"/>
<dbReference type="SUPFAM" id="SSF51735">
    <property type="entry name" value="NAD(P)-binding Rossmann-fold domains"/>
    <property type="match status" value="1"/>
</dbReference>
<dbReference type="PANTHER" id="PTHR42748">
    <property type="entry name" value="NITROGEN METABOLITE REPRESSION PROTEIN NMRA FAMILY MEMBER"/>
    <property type="match status" value="1"/>
</dbReference>
<feature type="domain" description="NmrA-like" evidence="3">
    <location>
        <begin position="2"/>
        <end position="239"/>
    </location>
</feature>
<accession>A0A9X2HI06</accession>
<comment type="similarity">
    <text evidence="1">Belongs to the NmrA-type oxidoreductase family.</text>
</comment>
<name>A0A9X2HI06_9SPHN</name>
<protein>
    <submittedName>
        <fullName evidence="4">NmrA family NAD(P)-binding protein</fullName>
    </submittedName>
</protein>
<dbReference type="Gene3D" id="3.40.50.720">
    <property type="entry name" value="NAD(P)-binding Rossmann-like Domain"/>
    <property type="match status" value="1"/>
</dbReference>
<evidence type="ECO:0000259" key="3">
    <source>
        <dbReference type="Pfam" id="PF05368"/>
    </source>
</evidence>
<evidence type="ECO:0000313" key="5">
    <source>
        <dbReference type="Proteomes" id="UP001139451"/>
    </source>
</evidence>
<dbReference type="RefSeq" id="WP_254292390.1">
    <property type="nucleotide sequence ID" value="NZ_JAMLDX010000004.1"/>
</dbReference>